<dbReference type="Gene3D" id="3.30.420.10">
    <property type="entry name" value="Ribonuclease H-like superfamily/Ribonuclease H"/>
    <property type="match status" value="1"/>
</dbReference>
<dbReference type="InterPro" id="IPR036397">
    <property type="entry name" value="RNaseH_sf"/>
</dbReference>
<evidence type="ECO:0008006" key="3">
    <source>
        <dbReference type="Google" id="ProtNLM"/>
    </source>
</evidence>
<accession>A0A9W9UBJ3</accession>
<protein>
    <recommendedName>
        <fullName evidence="3">Transposase Tc1-like domain-containing protein</fullName>
    </recommendedName>
</protein>
<evidence type="ECO:0000313" key="1">
    <source>
        <dbReference type="EMBL" id="KAJ5330542.1"/>
    </source>
</evidence>
<dbReference type="AlphaFoldDB" id="A0A9W9UBJ3"/>
<reference evidence="1" key="1">
    <citation type="submission" date="2022-12" db="EMBL/GenBank/DDBJ databases">
        <authorList>
            <person name="Petersen C."/>
        </authorList>
    </citation>
    <scope>NUCLEOTIDE SEQUENCE</scope>
    <source>
        <strain evidence="1">IBT 21472</strain>
    </source>
</reference>
<evidence type="ECO:0000313" key="2">
    <source>
        <dbReference type="Proteomes" id="UP001147746"/>
    </source>
</evidence>
<sequence length="202" mass="23421">MPRGLELESYIRERICELKRSAKWGAKHLKRLKGVSLPRSGAPRMLTAEDRDHVYDAIQNRPDITPEDLLRLTHDMGLQKWRKMNRPYLTPIHAAKRLAWALAYRHFTPEDWKRVLERSGHLLLLKPASRARVWYSNDTLKGKQTKPMFWACFSGAPRKTGLIPLFGDHTADRKGITKKVIHNLYQGILPTFLTNEDAIFSI</sequence>
<comment type="caution">
    <text evidence="1">The sequence shown here is derived from an EMBL/GenBank/DDBJ whole genome shotgun (WGS) entry which is preliminary data.</text>
</comment>
<reference evidence="1" key="2">
    <citation type="journal article" date="2023" name="IMA Fungus">
        <title>Comparative genomic study of the Penicillium genus elucidates a diverse pangenome and 15 lateral gene transfer events.</title>
        <authorList>
            <person name="Petersen C."/>
            <person name="Sorensen T."/>
            <person name="Nielsen M.R."/>
            <person name="Sondergaard T.E."/>
            <person name="Sorensen J.L."/>
            <person name="Fitzpatrick D.A."/>
            <person name="Frisvad J.C."/>
            <person name="Nielsen K.L."/>
        </authorList>
    </citation>
    <scope>NUCLEOTIDE SEQUENCE</scope>
    <source>
        <strain evidence="1">IBT 21472</strain>
    </source>
</reference>
<gene>
    <name evidence="1" type="ORF">N7476_000325</name>
</gene>
<dbReference type="EMBL" id="JAPZBO010000001">
    <property type="protein sequence ID" value="KAJ5330542.1"/>
    <property type="molecule type" value="Genomic_DNA"/>
</dbReference>
<organism evidence="1 2">
    <name type="scientific">Penicillium atrosanguineum</name>
    <dbReference type="NCBI Taxonomy" id="1132637"/>
    <lineage>
        <taxon>Eukaryota</taxon>
        <taxon>Fungi</taxon>
        <taxon>Dikarya</taxon>
        <taxon>Ascomycota</taxon>
        <taxon>Pezizomycotina</taxon>
        <taxon>Eurotiomycetes</taxon>
        <taxon>Eurotiomycetidae</taxon>
        <taxon>Eurotiales</taxon>
        <taxon>Aspergillaceae</taxon>
        <taxon>Penicillium</taxon>
    </lineage>
</organism>
<proteinExistence type="predicted"/>
<name>A0A9W9UBJ3_9EURO</name>
<dbReference type="GO" id="GO:0003676">
    <property type="term" value="F:nucleic acid binding"/>
    <property type="evidence" value="ECO:0007669"/>
    <property type="project" value="InterPro"/>
</dbReference>
<dbReference type="Proteomes" id="UP001147746">
    <property type="component" value="Unassembled WGS sequence"/>
</dbReference>
<keyword evidence="2" id="KW-1185">Reference proteome</keyword>